<organism evidence="2 3">
    <name type="scientific">Phocaeicola vulgatus str. 3775 SL</name>
    <name type="common">B</name>
    <name type="synonym">iv</name>
    <dbReference type="NCBI Taxonomy" id="1339350"/>
    <lineage>
        <taxon>Bacteria</taxon>
        <taxon>Pseudomonadati</taxon>
        <taxon>Bacteroidota</taxon>
        <taxon>Bacteroidia</taxon>
        <taxon>Bacteroidales</taxon>
        <taxon>Bacteroidaceae</taxon>
        <taxon>Phocaeicola</taxon>
    </lineage>
</organism>
<protein>
    <submittedName>
        <fullName evidence="2">Uncharacterized protein</fullName>
    </submittedName>
</protein>
<reference evidence="2 3" key="1">
    <citation type="submission" date="2014-04" db="EMBL/GenBank/DDBJ databases">
        <authorList>
            <person name="Sears C."/>
            <person name="Carroll K."/>
            <person name="Sack B.R."/>
            <person name="Qadri F."/>
            <person name="Myers L.L."/>
            <person name="Chung G.-T."/>
            <person name="Escheverria P."/>
            <person name="Fraser C.M."/>
            <person name="Sadzewicz L."/>
            <person name="Shefchek K.A."/>
            <person name="Tallon L."/>
            <person name="Das S.P."/>
            <person name="Daugherty S."/>
            <person name="Mongodin E.F."/>
        </authorList>
    </citation>
    <scope>NUCLEOTIDE SEQUENCE [LARGE SCALE GENOMIC DNA]</scope>
    <source>
        <strain evidence="2">3775 SL</strain>
        <strain evidence="3">3775 SL(B) 10 (iv)</strain>
    </source>
</reference>
<evidence type="ECO:0000313" key="1">
    <source>
        <dbReference type="EMBL" id="KDS24105.1"/>
    </source>
</evidence>
<gene>
    <name evidence="2" type="ORF">M097_4458</name>
    <name evidence="1" type="ORF">M097_4732</name>
</gene>
<accession>A0A078QPR1</accession>
<sequence>MMIHYISIPQYQVYDNTLYSLYAGNFFKAERPFRNIGTSGSNPLQMFHPLRCFIIGANRISGKEFLNIDLIRLF</sequence>
<dbReference type="Proteomes" id="UP000028134">
    <property type="component" value="Unassembled WGS sequence"/>
</dbReference>
<name>A0A078QPR1_PHOVU</name>
<proteinExistence type="predicted"/>
<evidence type="ECO:0000313" key="2">
    <source>
        <dbReference type="EMBL" id="KDS25170.1"/>
    </source>
</evidence>
<comment type="caution">
    <text evidence="2">The sequence shown here is derived from an EMBL/GenBank/DDBJ whole genome shotgun (WGS) entry which is preliminary data.</text>
</comment>
<dbReference type="AlphaFoldDB" id="A0A078QPR1"/>
<dbReference type="EMBL" id="JNHI01000093">
    <property type="protein sequence ID" value="KDS24105.1"/>
    <property type="molecule type" value="Genomic_DNA"/>
</dbReference>
<dbReference type="EMBL" id="JNHI01000061">
    <property type="protein sequence ID" value="KDS25170.1"/>
    <property type="molecule type" value="Genomic_DNA"/>
</dbReference>
<evidence type="ECO:0000313" key="3">
    <source>
        <dbReference type="Proteomes" id="UP000028134"/>
    </source>
</evidence>